<feature type="transmembrane region" description="Helical" evidence="1">
    <location>
        <begin position="41"/>
        <end position="57"/>
    </location>
</feature>
<evidence type="ECO:0000313" key="4">
    <source>
        <dbReference type="Proteomes" id="UP000466039"/>
    </source>
</evidence>
<evidence type="ECO:0000256" key="2">
    <source>
        <dbReference type="SAM" id="SignalP"/>
    </source>
</evidence>
<protein>
    <recommendedName>
        <fullName evidence="5">Integral membrane protein</fullName>
    </recommendedName>
</protein>
<name>A0AAD1IWI3_MYCMB</name>
<evidence type="ECO:0008006" key="5">
    <source>
        <dbReference type="Google" id="ProtNLM"/>
    </source>
</evidence>
<feature type="transmembrane region" description="Helical" evidence="1">
    <location>
        <begin position="105"/>
        <end position="137"/>
    </location>
</feature>
<dbReference type="Proteomes" id="UP000466039">
    <property type="component" value="Chromosome"/>
</dbReference>
<feature type="transmembrane region" description="Helical" evidence="1">
    <location>
        <begin position="64"/>
        <end position="85"/>
    </location>
</feature>
<reference evidence="3 4" key="1">
    <citation type="journal article" date="2019" name="Emerg. Microbes Infect.">
        <title>Comprehensive subspecies identification of 175 nontuberculous mycobacteria species based on 7547 genomic profiles.</title>
        <authorList>
            <person name="Matsumoto Y."/>
            <person name="Kinjo T."/>
            <person name="Motooka D."/>
            <person name="Nabeya D."/>
            <person name="Jung N."/>
            <person name="Uechi K."/>
            <person name="Horii T."/>
            <person name="Iida T."/>
            <person name="Fujita J."/>
            <person name="Nakamura S."/>
        </authorList>
    </citation>
    <scope>NUCLEOTIDE SEQUENCE [LARGE SCALE GENOMIC DNA]</scope>
    <source>
        <strain evidence="3 4">JCM 15658</strain>
    </source>
</reference>
<dbReference type="AlphaFoldDB" id="A0AAD1IWI3"/>
<dbReference type="EMBL" id="AP022617">
    <property type="protein sequence ID" value="BBZ61788.1"/>
    <property type="molecule type" value="Genomic_DNA"/>
</dbReference>
<feature type="chain" id="PRO_5042289049" description="Integral membrane protein" evidence="2">
    <location>
        <begin position="30"/>
        <end position="177"/>
    </location>
</feature>
<dbReference type="RefSeq" id="WP_234789172.1">
    <property type="nucleotide sequence ID" value="NZ_AP022617.1"/>
</dbReference>
<feature type="signal peptide" evidence="2">
    <location>
        <begin position="1"/>
        <end position="29"/>
    </location>
</feature>
<keyword evidence="1" id="KW-0472">Membrane</keyword>
<evidence type="ECO:0000256" key="1">
    <source>
        <dbReference type="SAM" id="Phobius"/>
    </source>
</evidence>
<accession>A0AAD1IWI3</accession>
<sequence length="177" mass="17587">MSTVTSRAGALCGVLVGACSGLFAMAAHALAGGDVPTGPTLVLVALVCAAVGAFAGANDRAQAAGLIAAVGAGQLLTHIVLAVTAGHHGGGHEVLPSAPMMLAHALAAVALGLLICLVGHLYRVCASVLCWLTLTLVHRGRPSAPRRHRTTSIVVQLLLLRSGLGMRAPPSAVSFGG</sequence>
<keyword evidence="4" id="KW-1185">Reference proteome</keyword>
<evidence type="ECO:0000313" key="3">
    <source>
        <dbReference type="EMBL" id="BBZ61788.1"/>
    </source>
</evidence>
<keyword evidence="1" id="KW-1133">Transmembrane helix</keyword>
<dbReference type="PROSITE" id="PS51257">
    <property type="entry name" value="PROKAR_LIPOPROTEIN"/>
    <property type="match status" value="1"/>
</dbReference>
<proteinExistence type="predicted"/>
<keyword evidence="2" id="KW-0732">Signal</keyword>
<gene>
    <name evidence="3" type="ORF">MMON_30890</name>
</gene>
<organism evidence="3 4">
    <name type="scientific">Mycolicibacterium monacense</name>
    <name type="common">Mycobacterium monacense</name>
    <dbReference type="NCBI Taxonomy" id="85693"/>
    <lineage>
        <taxon>Bacteria</taxon>
        <taxon>Bacillati</taxon>
        <taxon>Actinomycetota</taxon>
        <taxon>Actinomycetes</taxon>
        <taxon>Mycobacteriales</taxon>
        <taxon>Mycobacteriaceae</taxon>
        <taxon>Mycolicibacterium</taxon>
    </lineage>
</organism>
<keyword evidence="1" id="KW-0812">Transmembrane</keyword>